<dbReference type="EMBL" id="CP045121">
    <property type="protein sequence ID" value="QIN79105.1"/>
    <property type="molecule type" value="Genomic_DNA"/>
</dbReference>
<dbReference type="AlphaFoldDB" id="A0A6G8PY65"/>
<sequence length="185" mass="20237">MRRAVGMAAILRGSDHAGSTLEFLSAYPVPDELRFFEGRSAAALFLLDLVDGDDLESPETCAETFRETANRHWGLSLGYETKELPLIEELLTAALNEETEYTPPRVLDPLVHGLGCYVGETLRRHSPQGGSWSGAGEWGEGIVLEFEDLTADPIGQARSFLENGAEDSVAFYADYVLGELEGRGR</sequence>
<keyword evidence="2" id="KW-1185">Reference proteome</keyword>
<reference evidence="1 2" key="1">
    <citation type="submission" date="2019-10" db="EMBL/GenBank/DDBJ databases">
        <title>Rubrobacter sp nov SCSIO 52915 isolated from a deep-sea sediment in the South China Sea.</title>
        <authorList>
            <person name="Chen R.W."/>
        </authorList>
    </citation>
    <scope>NUCLEOTIDE SEQUENCE [LARGE SCALE GENOMIC DNA]</scope>
    <source>
        <strain evidence="1 2">SCSIO 52915</strain>
    </source>
</reference>
<protein>
    <submittedName>
        <fullName evidence="1">Uncharacterized protein</fullName>
    </submittedName>
</protein>
<evidence type="ECO:0000313" key="1">
    <source>
        <dbReference type="EMBL" id="QIN79105.1"/>
    </source>
</evidence>
<name>A0A6G8PY65_9ACTN</name>
<gene>
    <name evidence="1" type="ORF">GBA65_11885</name>
</gene>
<proteinExistence type="predicted"/>
<dbReference type="Proteomes" id="UP000502706">
    <property type="component" value="Chromosome"/>
</dbReference>
<evidence type="ECO:0000313" key="2">
    <source>
        <dbReference type="Proteomes" id="UP000502706"/>
    </source>
</evidence>
<accession>A0A6G8PY65</accession>
<organism evidence="1 2">
    <name type="scientific">Rubrobacter marinus</name>
    <dbReference type="NCBI Taxonomy" id="2653852"/>
    <lineage>
        <taxon>Bacteria</taxon>
        <taxon>Bacillati</taxon>
        <taxon>Actinomycetota</taxon>
        <taxon>Rubrobacteria</taxon>
        <taxon>Rubrobacterales</taxon>
        <taxon>Rubrobacteraceae</taxon>
        <taxon>Rubrobacter</taxon>
    </lineage>
</organism>
<dbReference type="KEGG" id="rmar:GBA65_11885"/>